<keyword evidence="1" id="KW-0472">Membrane</keyword>
<evidence type="ECO:0000256" key="1">
    <source>
        <dbReference type="SAM" id="Phobius"/>
    </source>
</evidence>
<evidence type="ECO:0000313" key="2">
    <source>
        <dbReference type="EMBL" id="OGG00744.1"/>
    </source>
</evidence>
<dbReference type="Proteomes" id="UP000177396">
    <property type="component" value="Unassembled WGS sequence"/>
</dbReference>
<reference evidence="2 3" key="1">
    <citation type="journal article" date="2016" name="Nat. Commun.">
        <title>Thousands of microbial genomes shed light on interconnected biogeochemical processes in an aquifer system.</title>
        <authorList>
            <person name="Anantharaman K."/>
            <person name="Brown C.T."/>
            <person name="Hug L.A."/>
            <person name="Sharon I."/>
            <person name="Castelle C.J."/>
            <person name="Probst A.J."/>
            <person name="Thomas B.C."/>
            <person name="Singh A."/>
            <person name="Wilkins M.J."/>
            <person name="Karaoz U."/>
            <person name="Brodie E.L."/>
            <person name="Williams K.H."/>
            <person name="Hubbard S.S."/>
            <person name="Banfield J.F."/>
        </authorList>
    </citation>
    <scope>NUCLEOTIDE SEQUENCE [LARGE SCALE GENOMIC DNA]</scope>
</reference>
<feature type="transmembrane region" description="Helical" evidence="1">
    <location>
        <begin position="77"/>
        <end position="95"/>
    </location>
</feature>
<organism evidence="2 3">
    <name type="scientific">Candidatus Gottesmanbacteria bacterium RBG_16_38_7b</name>
    <dbReference type="NCBI Taxonomy" id="1798372"/>
    <lineage>
        <taxon>Bacteria</taxon>
        <taxon>Candidatus Gottesmaniibacteriota</taxon>
    </lineage>
</organism>
<sequence length="98" mass="11500">MPKKTKKQKLLAEIHRRNLKEKGLTYNFVKPPSSAIVKNVSNEVSEKTRKIDFIVTKPQTLESTPEYDYLKQDLLKIFLYTIFALISQGVLYYLVYRS</sequence>
<evidence type="ECO:0000313" key="3">
    <source>
        <dbReference type="Proteomes" id="UP000177396"/>
    </source>
</evidence>
<accession>A0A1F5YKX9</accession>
<keyword evidence="1" id="KW-1133">Transmembrane helix</keyword>
<comment type="caution">
    <text evidence="2">The sequence shown here is derived from an EMBL/GenBank/DDBJ whole genome shotgun (WGS) entry which is preliminary data.</text>
</comment>
<gene>
    <name evidence="2" type="ORF">A2153_03160</name>
</gene>
<name>A0A1F5YKX9_9BACT</name>
<keyword evidence="1" id="KW-0812">Transmembrane</keyword>
<proteinExistence type="predicted"/>
<protein>
    <submittedName>
        <fullName evidence="2">Uncharacterized protein</fullName>
    </submittedName>
</protein>
<dbReference type="AlphaFoldDB" id="A0A1F5YKX9"/>
<dbReference type="EMBL" id="MFJB01000015">
    <property type="protein sequence ID" value="OGG00744.1"/>
    <property type="molecule type" value="Genomic_DNA"/>
</dbReference>